<keyword evidence="2" id="KW-1185">Reference proteome</keyword>
<comment type="caution">
    <text evidence="1">The sequence shown here is derived from an EMBL/GenBank/DDBJ whole genome shotgun (WGS) entry which is preliminary data.</text>
</comment>
<protein>
    <recommendedName>
        <fullName evidence="3">Recombination activating protein 1</fullName>
    </recommendedName>
</protein>
<accession>A0ABV0PE86</accession>
<dbReference type="EMBL" id="JAHRIO010071056">
    <property type="protein sequence ID" value="MEQ2181781.1"/>
    <property type="molecule type" value="Genomic_DNA"/>
</dbReference>
<evidence type="ECO:0000313" key="2">
    <source>
        <dbReference type="Proteomes" id="UP001476798"/>
    </source>
</evidence>
<gene>
    <name evidence="1" type="ORF">GOODEAATRI_015035</name>
</gene>
<organism evidence="1 2">
    <name type="scientific">Goodea atripinnis</name>
    <dbReference type="NCBI Taxonomy" id="208336"/>
    <lineage>
        <taxon>Eukaryota</taxon>
        <taxon>Metazoa</taxon>
        <taxon>Chordata</taxon>
        <taxon>Craniata</taxon>
        <taxon>Vertebrata</taxon>
        <taxon>Euteleostomi</taxon>
        <taxon>Actinopterygii</taxon>
        <taxon>Neopterygii</taxon>
        <taxon>Teleostei</taxon>
        <taxon>Neoteleostei</taxon>
        <taxon>Acanthomorphata</taxon>
        <taxon>Ovalentaria</taxon>
        <taxon>Atherinomorphae</taxon>
        <taxon>Cyprinodontiformes</taxon>
        <taxon>Goodeidae</taxon>
        <taxon>Goodea</taxon>
    </lineage>
</organism>
<name>A0ABV0PE86_9TELE</name>
<proteinExistence type="predicted"/>
<reference evidence="1 2" key="1">
    <citation type="submission" date="2021-06" db="EMBL/GenBank/DDBJ databases">
        <authorList>
            <person name="Palmer J.M."/>
        </authorList>
    </citation>
    <scope>NUCLEOTIDE SEQUENCE [LARGE SCALE GENOMIC DNA]</scope>
    <source>
        <strain evidence="1 2">GA_2019</strain>
        <tissue evidence="1">Muscle</tissue>
    </source>
</reference>
<sequence>MPMRCHNNLVNRLKQLNSFTFGEKKAEICSLYLLGLNRFVELTCKWLSLYICRKCCKACLSASHVLECNKAVPRKTKKLHAILEEKVRFNRHTDRQSAVIDIVTTGGECCTKCWRNRRNLLVVN</sequence>
<dbReference type="Proteomes" id="UP001476798">
    <property type="component" value="Unassembled WGS sequence"/>
</dbReference>
<evidence type="ECO:0008006" key="3">
    <source>
        <dbReference type="Google" id="ProtNLM"/>
    </source>
</evidence>
<evidence type="ECO:0000313" key="1">
    <source>
        <dbReference type="EMBL" id="MEQ2181781.1"/>
    </source>
</evidence>